<dbReference type="OrthoDB" id="64182at2157"/>
<feature type="transmembrane region" description="Helical" evidence="1">
    <location>
        <begin position="6"/>
        <end position="25"/>
    </location>
</feature>
<organism evidence="2 3">
    <name type="scientific">Methanotorris formicicus Mc-S-70</name>
    <dbReference type="NCBI Taxonomy" id="647171"/>
    <lineage>
        <taxon>Archaea</taxon>
        <taxon>Methanobacteriati</taxon>
        <taxon>Methanobacteriota</taxon>
        <taxon>Methanomada group</taxon>
        <taxon>Methanococci</taxon>
        <taxon>Methanococcales</taxon>
        <taxon>Methanocaldococcaceae</taxon>
        <taxon>Methanotorris</taxon>
    </lineage>
</organism>
<sequence length="40" mass="4717">MPLSAIIMFIIGATILWGGSIYFLWRSLKQNKRMDREDDE</sequence>
<keyword evidence="1" id="KW-0812">Transmembrane</keyword>
<reference evidence="2 3" key="1">
    <citation type="submission" date="2011-09" db="EMBL/GenBank/DDBJ databases">
        <title>The draft genome of Methanotorris formicicus Mc-S-70.</title>
        <authorList>
            <consortium name="US DOE Joint Genome Institute (JGI-PGF)"/>
            <person name="Lucas S."/>
            <person name="Han J."/>
            <person name="Lapidus A."/>
            <person name="Cheng J.-F."/>
            <person name="Goodwin L."/>
            <person name="Pitluck S."/>
            <person name="Peters L."/>
            <person name="Land M.L."/>
            <person name="Hauser L."/>
            <person name="Sieprawska-Lupa M."/>
            <person name="Takai K."/>
            <person name="Miyazaki J."/>
            <person name="Whitman W."/>
            <person name="Woyke T.J."/>
        </authorList>
    </citation>
    <scope>NUCLEOTIDE SEQUENCE [LARGE SCALE GENOMIC DNA]</scope>
    <source>
        <strain evidence="2 3">Mc-S-70</strain>
    </source>
</reference>
<keyword evidence="3" id="KW-1185">Reference proteome</keyword>
<evidence type="ECO:0000313" key="2">
    <source>
        <dbReference type="EMBL" id="EHP85482.1"/>
    </source>
</evidence>
<name>H1KZX9_9EURY</name>
<dbReference type="STRING" id="647171.MetfoDRAFT_1353"/>
<dbReference type="AlphaFoldDB" id="H1KZX9"/>
<keyword evidence="1" id="KW-1133">Transmembrane helix</keyword>
<gene>
    <name evidence="2" type="ORF">MetfoDRAFT_1353</name>
</gene>
<comment type="caution">
    <text evidence="2">The sequence shown here is derived from an EMBL/GenBank/DDBJ whole genome shotgun (WGS) entry which is preliminary data.</text>
</comment>
<evidence type="ECO:0000313" key="3">
    <source>
        <dbReference type="Proteomes" id="UP000003706"/>
    </source>
</evidence>
<dbReference type="Proteomes" id="UP000003706">
    <property type="component" value="Unassembled WGS sequence"/>
</dbReference>
<evidence type="ECO:0000256" key="1">
    <source>
        <dbReference type="SAM" id="Phobius"/>
    </source>
</evidence>
<keyword evidence="1" id="KW-0472">Membrane</keyword>
<dbReference type="EMBL" id="AGJL01000034">
    <property type="protein sequence ID" value="EHP85482.1"/>
    <property type="molecule type" value="Genomic_DNA"/>
</dbReference>
<dbReference type="NCBIfam" id="NF033493">
    <property type="entry name" value="MetS_like_NSS"/>
    <property type="match status" value="1"/>
</dbReference>
<proteinExistence type="predicted"/>
<accession>H1KZX9</accession>
<dbReference type="RefSeq" id="WP_007044782.1">
    <property type="nucleotide sequence ID" value="NZ_AGJL01000034.1"/>
</dbReference>
<evidence type="ECO:0008006" key="4">
    <source>
        <dbReference type="Google" id="ProtNLM"/>
    </source>
</evidence>
<protein>
    <recommendedName>
        <fullName evidence="4">MetS family NSS transporter small subunit</fullName>
    </recommendedName>
</protein>